<dbReference type="InterPro" id="IPR001690">
    <property type="entry name" value="Autoind_synthase"/>
</dbReference>
<comment type="similarity">
    <text evidence="5 6">Belongs to the autoinducer synthase family.</text>
</comment>
<dbReference type="Proteomes" id="UP001596492">
    <property type="component" value="Unassembled WGS sequence"/>
</dbReference>
<sequence>MIEIVTSENRHIYYSLIEDMYRMRYDVVVKKWGWKVEGATVGRDKDQFDTDDTVYILHLDPTRTIVTGCCRLNKTTGPNMLSELYADACDLQGVPSSNTIWEASRFVVSADLRSRQQYYDVMWRIGVGVNEYGLSAGIKQIAWYTGPSFYNTINRVMDIEPLGRPRFHEGDQETYIPALSTVNEASLIAMRERLSNPHERITFALAPIYQISPKTQTIPQEAA</sequence>
<dbReference type="EMBL" id="JBHTBR010000002">
    <property type="protein sequence ID" value="MFC7290546.1"/>
    <property type="molecule type" value="Genomic_DNA"/>
</dbReference>
<evidence type="ECO:0000256" key="2">
    <source>
        <dbReference type="ARBA" id="ARBA00022679"/>
    </source>
</evidence>
<keyword evidence="2 6" id="KW-0808">Transferase</keyword>
<dbReference type="RefSeq" id="WP_382165525.1">
    <property type="nucleotide sequence ID" value="NZ_JBHTBR010000002.1"/>
</dbReference>
<keyword evidence="1 5" id="KW-0673">Quorum sensing</keyword>
<dbReference type="Pfam" id="PF00765">
    <property type="entry name" value="Autoind_synth"/>
    <property type="match status" value="1"/>
</dbReference>
<dbReference type="PANTHER" id="PTHR39322:SF1">
    <property type="entry name" value="ISOVALERYL-HOMOSERINE LACTONE SYNTHASE"/>
    <property type="match status" value="1"/>
</dbReference>
<evidence type="ECO:0000256" key="4">
    <source>
        <dbReference type="ARBA" id="ARBA00022929"/>
    </source>
</evidence>
<keyword evidence="3 6" id="KW-0949">S-adenosyl-L-methionine</keyword>
<dbReference type="PROSITE" id="PS51187">
    <property type="entry name" value="AUTOINDUCER_SYNTH_2"/>
    <property type="match status" value="1"/>
</dbReference>
<dbReference type="EC" id="2.3.1.184" evidence="6"/>
<evidence type="ECO:0000256" key="1">
    <source>
        <dbReference type="ARBA" id="ARBA00022654"/>
    </source>
</evidence>
<dbReference type="PANTHER" id="PTHR39322">
    <property type="entry name" value="ACYL-HOMOSERINE-LACTONE SYNTHASE"/>
    <property type="match status" value="1"/>
</dbReference>
<evidence type="ECO:0000313" key="7">
    <source>
        <dbReference type="EMBL" id="MFC7290546.1"/>
    </source>
</evidence>
<protein>
    <recommendedName>
        <fullName evidence="6">Acyl-homoserine-lactone synthase</fullName>
        <ecNumber evidence="6">2.3.1.184</ecNumber>
    </recommendedName>
    <alternativeName>
        <fullName evidence="6">Autoinducer synthesis protein</fullName>
    </alternativeName>
</protein>
<name>A0ABW2IHX9_9PROT</name>
<evidence type="ECO:0000256" key="5">
    <source>
        <dbReference type="PROSITE-ProRule" id="PRU00533"/>
    </source>
</evidence>
<dbReference type="InterPro" id="IPR016181">
    <property type="entry name" value="Acyl_CoA_acyltransferase"/>
</dbReference>
<gene>
    <name evidence="7" type="ORF">ACFQS8_02865</name>
</gene>
<evidence type="ECO:0000256" key="6">
    <source>
        <dbReference type="RuleBase" id="RU361135"/>
    </source>
</evidence>
<dbReference type="Gene3D" id="3.40.630.30">
    <property type="match status" value="1"/>
</dbReference>
<organism evidence="7 8">
    <name type="scientific">Hirschia litorea</name>
    <dbReference type="NCBI Taxonomy" id="1199156"/>
    <lineage>
        <taxon>Bacteria</taxon>
        <taxon>Pseudomonadati</taxon>
        <taxon>Pseudomonadota</taxon>
        <taxon>Alphaproteobacteria</taxon>
        <taxon>Hyphomonadales</taxon>
        <taxon>Hyphomonadaceae</taxon>
        <taxon>Hirschia</taxon>
    </lineage>
</organism>
<reference evidence="8" key="1">
    <citation type="journal article" date="2019" name="Int. J. Syst. Evol. Microbiol.">
        <title>The Global Catalogue of Microorganisms (GCM) 10K type strain sequencing project: providing services to taxonomists for standard genome sequencing and annotation.</title>
        <authorList>
            <consortium name="The Broad Institute Genomics Platform"/>
            <consortium name="The Broad Institute Genome Sequencing Center for Infectious Disease"/>
            <person name="Wu L."/>
            <person name="Ma J."/>
        </authorList>
    </citation>
    <scope>NUCLEOTIDE SEQUENCE [LARGE SCALE GENOMIC DNA]</scope>
    <source>
        <strain evidence="8">CCUG 51308</strain>
    </source>
</reference>
<comment type="catalytic activity">
    <reaction evidence="6">
        <text>a fatty acyl-[ACP] + S-adenosyl-L-methionine = an N-acyl-L-homoserine lactone + S-methyl-5'-thioadenosine + holo-[ACP] + H(+)</text>
        <dbReference type="Rhea" id="RHEA:10096"/>
        <dbReference type="Rhea" id="RHEA-COMP:9685"/>
        <dbReference type="Rhea" id="RHEA-COMP:14125"/>
        <dbReference type="ChEBI" id="CHEBI:15378"/>
        <dbReference type="ChEBI" id="CHEBI:17509"/>
        <dbReference type="ChEBI" id="CHEBI:55474"/>
        <dbReference type="ChEBI" id="CHEBI:59789"/>
        <dbReference type="ChEBI" id="CHEBI:64479"/>
        <dbReference type="ChEBI" id="CHEBI:138651"/>
        <dbReference type="EC" id="2.3.1.184"/>
    </reaction>
</comment>
<accession>A0ABW2IHX9</accession>
<comment type="caution">
    <text evidence="7">The sequence shown here is derived from an EMBL/GenBank/DDBJ whole genome shotgun (WGS) entry which is preliminary data.</text>
</comment>
<proteinExistence type="inferred from homology"/>
<evidence type="ECO:0000256" key="3">
    <source>
        <dbReference type="ARBA" id="ARBA00022691"/>
    </source>
</evidence>
<dbReference type="PRINTS" id="PR01549">
    <property type="entry name" value="AUTOINDCRSYN"/>
</dbReference>
<evidence type="ECO:0000313" key="8">
    <source>
        <dbReference type="Proteomes" id="UP001596492"/>
    </source>
</evidence>
<keyword evidence="8" id="KW-1185">Reference proteome</keyword>
<dbReference type="SUPFAM" id="SSF55729">
    <property type="entry name" value="Acyl-CoA N-acyltransferases (Nat)"/>
    <property type="match status" value="1"/>
</dbReference>
<keyword evidence="4 5" id="KW-0071">Autoinducer synthesis</keyword>